<sequence>MSAVRTITKNTLALMVASVVSKGLAFLTLILLARYLGSENYGKLAFAMALTSFFTVIADFGLSSLIVREVARGKEKAGVYLGTFSIFKVFLAVVVFLALVLISHFGGYDYSTKILILLFGIYTILLSYSTFFISFFRAFERMEYEALVRSIEKVFLLVLTAMFIYLNKKLVYFAVPYLASSSVAVLLALFLVIHKVDKPKFLSDKGFLVETLKESLPFALTSIFVIVYFKTDTVMLSFMIGDSAVGIYNAARNLIEGLIFLIPYPLSMALYPIMSRYALNSIEELRKVYIYGFLASLLLGLAGVLFVLSFREKIILLIYGSEYLEATKVLAVLVWTFLVICVSTISSTLLNAVNKQKIVTIGTAIGASLNVVFNYLLIPKYSYVGAAYATLITEGVGFGIYLYYTMRFLRLRTP</sequence>
<feature type="transmembrane region" description="Helical" evidence="6">
    <location>
        <begin position="215"/>
        <end position="238"/>
    </location>
</feature>
<dbReference type="Proteomes" id="UP000019434">
    <property type="component" value="Chromosome"/>
</dbReference>
<dbReference type="GeneID" id="24957880"/>
<feature type="transmembrane region" description="Helical" evidence="6">
    <location>
        <begin position="383"/>
        <end position="404"/>
    </location>
</feature>
<organism evidence="7 8">
    <name type="scientific">Thermococcus nautili</name>
    <dbReference type="NCBI Taxonomy" id="195522"/>
    <lineage>
        <taxon>Archaea</taxon>
        <taxon>Methanobacteriati</taxon>
        <taxon>Methanobacteriota</taxon>
        <taxon>Thermococci</taxon>
        <taxon>Thermococcales</taxon>
        <taxon>Thermococcaceae</taxon>
        <taxon>Thermococcus</taxon>
    </lineage>
</organism>
<dbReference type="InterPro" id="IPR050833">
    <property type="entry name" value="Poly_Biosynth_Transport"/>
</dbReference>
<keyword evidence="8" id="KW-1185">Reference proteome</keyword>
<evidence type="ECO:0000256" key="2">
    <source>
        <dbReference type="ARBA" id="ARBA00022475"/>
    </source>
</evidence>
<keyword evidence="2" id="KW-1003">Cell membrane</keyword>
<dbReference type="STRING" id="195522.BD01_1489"/>
<dbReference type="EMBL" id="CP007264">
    <property type="protein sequence ID" value="AHL23100.1"/>
    <property type="molecule type" value="Genomic_DNA"/>
</dbReference>
<name>W8P6E6_9EURY</name>
<dbReference type="AlphaFoldDB" id="W8P6E6"/>
<comment type="subcellular location">
    <subcellularLocation>
        <location evidence="1">Cell membrane</location>
        <topology evidence="1">Multi-pass membrane protein</topology>
    </subcellularLocation>
</comment>
<keyword evidence="4 6" id="KW-1133">Transmembrane helix</keyword>
<evidence type="ECO:0000256" key="6">
    <source>
        <dbReference type="SAM" id="Phobius"/>
    </source>
</evidence>
<keyword evidence="3 6" id="KW-0812">Transmembrane</keyword>
<feature type="transmembrane region" description="Helical" evidence="6">
    <location>
        <begin position="330"/>
        <end position="351"/>
    </location>
</feature>
<proteinExistence type="predicted"/>
<feature type="transmembrane region" description="Helical" evidence="6">
    <location>
        <begin position="288"/>
        <end position="310"/>
    </location>
</feature>
<dbReference type="KEGG" id="tnu:BD01_1489"/>
<dbReference type="eggNOG" id="arCOG02209">
    <property type="taxonomic scope" value="Archaea"/>
</dbReference>
<dbReference type="InterPro" id="IPR002797">
    <property type="entry name" value="Polysacc_synth"/>
</dbReference>
<dbReference type="CDD" id="cd13128">
    <property type="entry name" value="MATE_Wzx_like"/>
    <property type="match status" value="1"/>
</dbReference>
<keyword evidence="5 6" id="KW-0472">Membrane</keyword>
<feature type="transmembrane region" description="Helical" evidence="6">
    <location>
        <begin position="12"/>
        <end position="32"/>
    </location>
</feature>
<evidence type="ECO:0000256" key="3">
    <source>
        <dbReference type="ARBA" id="ARBA00022692"/>
    </source>
</evidence>
<gene>
    <name evidence="7" type="ORF">BD01_1489</name>
</gene>
<evidence type="ECO:0000313" key="7">
    <source>
        <dbReference type="EMBL" id="AHL23100.1"/>
    </source>
</evidence>
<feature type="transmembrane region" description="Helical" evidence="6">
    <location>
        <begin position="358"/>
        <end position="377"/>
    </location>
</feature>
<dbReference type="PANTHER" id="PTHR30250">
    <property type="entry name" value="PST FAMILY PREDICTED COLANIC ACID TRANSPORTER"/>
    <property type="match status" value="1"/>
</dbReference>
<dbReference type="GO" id="GO:0005886">
    <property type="term" value="C:plasma membrane"/>
    <property type="evidence" value="ECO:0007669"/>
    <property type="project" value="UniProtKB-SubCell"/>
</dbReference>
<accession>W8P6E6</accession>
<dbReference type="RefSeq" id="WP_051482181.1">
    <property type="nucleotide sequence ID" value="NZ_CP007264.1"/>
</dbReference>
<evidence type="ECO:0000256" key="5">
    <source>
        <dbReference type="ARBA" id="ARBA00023136"/>
    </source>
</evidence>
<dbReference type="OrthoDB" id="19148at2157"/>
<protein>
    <submittedName>
        <fullName evidence="7">Membrane protein involved in the export of O-antigen and teichoic acid</fullName>
    </submittedName>
</protein>
<evidence type="ECO:0000313" key="8">
    <source>
        <dbReference type="Proteomes" id="UP000019434"/>
    </source>
</evidence>
<feature type="transmembrane region" description="Helical" evidence="6">
    <location>
        <begin position="114"/>
        <end position="139"/>
    </location>
</feature>
<dbReference type="Pfam" id="PF01943">
    <property type="entry name" value="Polysacc_synt"/>
    <property type="match status" value="1"/>
</dbReference>
<feature type="transmembrane region" description="Helical" evidence="6">
    <location>
        <begin position="172"/>
        <end position="194"/>
    </location>
</feature>
<feature type="transmembrane region" description="Helical" evidence="6">
    <location>
        <begin position="79"/>
        <end position="102"/>
    </location>
</feature>
<evidence type="ECO:0000256" key="4">
    <source>
        <dbReference type="ARBA" id="ARBA00022989"/>
    </source>
</evidence>
<evidence type="ECO:0000256" key="1">
    <source>
        <dbReference type="ARBA" id="ARBA00004651"/>
    </source>
</evidence>
<dbReference type="PANTHER" id="PTHR30250:SF11">
    <property type="entry name" value="O-ANTIGEN TRANSPORTER-RELATED"/>
    <property type="match status" value="1"/>
</dbReference>
<dbReference type="HOGENOM" id="CLU_022017_6_2_2"/>
<reference evidence="7 8" key="1">
    <citation type="submission" date="2014-02" db="EMBL/GenBank/DDBJ databases">
        <title>Genome Sequence of an Hyperthermophilic Archaeon, Thermococcus nautili 30-1, producing viral vesicles.</title>
        <authorList>
            <person name="Oberto J."/>
            <person name="Gaudin M."/>
            <person name="Cossu M."/>
            <person name="Gorlas A."/>
            <person name="Slesarev A."/>
            <person name="Marguet E."/>
            <person name="Forterre P."/>
        </authorList>
    </citation>
    <scope>NUCLEOTIDE SEQUENCE [LARGE SCALE GENOMIC DNA]</scope>
    <source>
        <strain evidence="7 8">30-1</strain>
    </source>
</reference>
<feature type="transmembrane region" description="Helical" evidence="6">
    <location>
        <begin position="258"/>
        <end position="279"/>
    </location>
</feature>
<feature type="transmembrane region" description="Helical" evidence="6">
    <location>
        <begin position="44"/>
        <end position="67"/>
    </location>
</feature>